<accession>A0ACC2M4T3</accession>
<organism evidence="1 2">
    <name type="scientific">Persea americana</name>
    <name type="common">Avocado</name>
    <dbReference type="NCBI Taxonomy" id="3435"/>
    <lineage>
        <taxon>Eukaryota</taxon>
        <taxon>Viridiplantae</taxon>
        <taxon>Streptophyta</taxon>
        <taxon>Embryophyta</taxon>
        <taxon>Tracheophyta</taxon>
        <taxon>Spermatophyta</taxon>
        <taxon>Magnoliopsida</taxon>
        <taxon>Magnoliidae</taxon>
        <taxon>Laurales</taxon>
        <taxon>Lauraceae</taxon>
        <taxon>Persea</taxon>
    </lineage>
</organism>
<comment type="caution">
    <text evidence="1">The sequence shown here is derived from an EMBL/GenBank/DDBJ whole genome shotgun (WGS) entry which is preliminary data.</text>
</comment>
<protein>
    <submittedName>
        <fullName evidence="1">Uncharacterized protein</fullName>
    </submittedName>
</protein>
<name>A0ACC2M4T3_PERAE</name>
<proteinExistence type="predicted"/>
<gene>
    <name evidence="1" type="ORF">MRB53_017383</name>
</gene>
<dbReference type="EMBL" id="CM056813">
    <property type="protein sequence ID" value="KAJ8640689.1"/>
    <property type="molecule type" value="Genomic_DNA"/>
</dbReference>
<evidence type="ECO:0000313" key="2">
    <source>
        <dbReference type="Proteomes" id="UP001234297"/>
    </source>
</evidence>
<sequence length="478" mass="53393">MKEEGRVVHVLLVAFAAQGHMNPMLELAKLLTSKGVEITFATTEAARERILKSNITTTPTTLTSHPKHPIHFEFFSDGLPLDFDRKANLDHFFHHLHHEGPGNLSSLISTLTTTQNRTFSCIINNPFVPWVANVAHEHKIPCAMLWIQPCTLFSIYYRFYRGLNQFPALEDPNTTVLLPGLPLLTIHDLPSFILPSNPSTSIPKLLFELFENMEKLTWVLGNSYYELEKDAVDSMKEIQPFIPVGPLVPSLVLGKEDDEKDSRIEMWKPEDSCIEWLDKQPPSSVIYISFGSILVLSSKQMENIAIGLKESKRPFLWVVKPPDFEDGEGKLSSEFLKETEGQGLVVQWCPQARVMAHDSVACFMTHCGWNSVLESLCCGVPVVAFPQWTDQPTNAKLLADLLEVGVRVRKGGDGVVSAEEVERCIEEVSRGPMAAEMKKRAAEWKEAARAAVADGGSSDQNLQAFVEDVIGRARKGEE</sequence>
<evidence type="ECO:0000313" key="1">
    <source>
        <dbReference type="EMBL" id="KAJ8640689.1"/>
    </source>
</evidence>
<dbReference type="Proteomes" id="UP001234297">
    <property type="component" value="Chromosome 5"/>
</dbReference>
<reference evidence="1 2" key="1">
    <citation type="journal article" date="2022" name="Hortic Res">
        <title>A haplotype resolved chromosomal level avocado genome allows analysis of novel avocado genes.</title>
        <authorList>
            <person name="Nath O."/>
            <person name="Fletcher S.J."/>
            <person name="Hayward A."/>
            <person name="Shaw L.M."/>
            <person name="Masouleh A.K."/>
            <person name="Furtado A."/>
            <person name="Henry R.J."/>
            <person name="Mitter N."/>
        </authorList>
    </citation>
    <scope>NUCLEOTIDE SEQUENCE [LARGE SCALE GENOMIC DNA]</scope>
    <source>
        <strain evidence="2">cv. Hass</strain>
    </source>
</reference>
<keyword evidence="2" id="KW-1185">Reference proteome</keyword>